<evidence type="ECO:0000313" key="2">
    <source>
        <dbReference type="Proteomes" id="UP000827133"/>
    </source>
</evidence>
<accession>A0A9P8D3P4</accession>
<dbReference type="GeneID" id="68321743"/>
<comment type="caution">
    <text evidence="1">The sequence shown here is derived from an EMBL/GenBank/DDBJ whole genome shotgun (WGS) entry which is preliminary data.</text>
</comment>
<protein>
    <submittedName>
        <fullName evidence="1">Uncharacterized protein</fullName>
    </submittedName>
</protein>
<gene>
    <name evidence="1" type="ORF">J7337_013887</name>
</gene>
<dbReference type="EMBL" id="JAHBCI010000012">
    <property type="protein sequence ID" value="KAG9494748.1"/>
    <property type="molecule type" value="Genomic_DNA"/>
</dbReference>
<dbReference type="AlphaFoldDB" id="A0A9P8D3P4"/>
<name>A0A9P8D3P4_9HYPO</name>
<dbReference type="Proteomes" id="UP000827133">
    <property type="component" value="Unassembled WGS sequence"/>
</dbReference>
<dbReference type="KEGG" id="fmu:J7337_013887"/>
<evidence type="ECO:0000313" key="1">
    <source>
        <dbReference type="EMBL" id="KAG9494748.1"/>
    </source>
</evidence>
<sequence length="78" mass="9007">MKRDEIAELDKKYDGLRAEYGKLEDEAAAVVVQLAARRCEAREWNIMAYEEDWQGIFDEDVDKDSTALPSAVEAWIRL</sequence>
<keyword evidence="2" id="KW-1185">Reference proteome</keyword>
<dbReference type="RefSeq" id="XP_044673748.1">
    <property type="nucleotide sequence ID" value="XM_044831362.1"/>
</dbReference>
<reference evidence="1" key="1">
    <citation type="journal article" date="2021" name="Mol. Plant Microbe Interact.">
        <title>Telomere to telomere genome assembly of Fusarium musae F31, causal agent of crown rot disease of banana.</title>
        <authorList>
            <person name="Degradi L."/>
            <person name="Tava V."/>
            <person name="Kunova A."/>
            <person name="Cortesi P."/>
            <person name="Saracchi M."/>
            <person name="Pasquali M."/>
        </authorList>
    </citation>
    <scope>NUCLEOTIDE SEQUENCE</scope>
    <source>
        <strain evidence="1">F31</strain>
    </source>
</reference>
<organism evidence="1 2">
    <name type="scientific">Fusarium musae</name>
    <dbReference type="NCBI Taxonomy" id="1042133"/>
    <lineage>
        <taxon>Eukaryota</taxon>
        <taxon>Fungi</taxon>
        <taxon>Dikarya</taxon>
        <taxon>Ascomycota</taxon>
        <taxon>Pezizomycotina</taxon>
        <taxon>Sordariomycetes</taxon>
        <taxon>Hypocreomycetidae</taxon>
        <taxon>Hypocreales</taxon>
        <taxon>Nectriaceae</taxon>
        <taxon>Fusarium</taxon>
    </lineage>
</organism>
<proteinExistence type="predicted"/>